<gene>
    <name evidence="2" type="ORF">BOX17_11730</name>
</gene>
<dbReference type="AlphaFoldDB" id="A0A1J0VHS5"/>
<evidence type="ECO:0000313" key="3">
    <source>
        <dbReference type="Proteomes" id="UP000181985"/>
    </source>
</evidence>
<reference evidence="3" key="1">
    <citation type="submission" date="2016-11" db="EMBL/GenBank/DDBJ databases">
        <title>Halolamina sediminis sp. nov., an extremely halophilic archaeon isolated from solar salt.</title>
        <authorList>
            <person name="Koh H.-W."/>
            <person name="Rani S."/>
            <person name="Park S.-J."/>
        </authorList>
    </citation>
    <scope>NUCLEOTIDE SEQUENCE [LARGE SCALE GENOMIC DNA]</scope>
    <source>
        <strain evidence="3">Hb3</strain>
    </source>
</reference>
<evidence type="ECO:0000313" key="2">
    <source>
        <dbReference type="EMBL" id="APE31557.1"/>
    </source>
</evidence>
<accession>A0A1J0VHS5</accession>
<sequence>MLSMMFSSLLWPLAAPARAESQGAPDAPILAITRGGESRTLSLREIEETGLRHVEMRHPEGLEGRFSGVNLDDFLAANGLDEARRVRFIADDGYTTFLTPAERREKRYLMVTRLDGEPIGPDQFGPLMLVVPEEAEAVLAGTAPLTRWIWALREVSAR</sequence>
<proteinExistence type="predicted"/>
<dbReference type="SUPFAM" id="SSF56524">
    <property type="entry name" value="Oxidoreductase molybdopterin-binding domain"/>
    <property type="match status" value="1"/>
</dbReference>
<keyword evidence="3" id="KW-1185">Reference proteome</keyword>
<dbReference type="Gene3D" id="3.90.420.10">
    <property type="entry name" value="Oxidoreductase, molybdopterin-binding domain"/>
    <property type="match status" value="1"/>
</dbReference>
<dbReference type="Proteomes" id="UP000181985">
    <property type="component" value="Chromosome"/>
</dbReference>
<name>A0A1J0VHS5_9GAMM</name>
<dbReference type="Pfam" id="PF00174">
    <property type="entry name" value="Oxidored_molyb"/>
    <property type="match status" value="1"/>
</dbReference>
<organism evidence="2 3">
    <name type="scientific">Halomonas aestuarii</name>
    <dbReference type="NCBI Taxonomy" id="1897729"/>
    <lineage>
        <taxon>Bacteria</taxon>
        <taxon>Pseudomonadati</taxon>
        <taxon>Pseudomonadota</taxon>
        <taxon>Gammaproteobacteria</taxon>
        <taxon>Oceanospirillales</taxon>
        <taxon>Halomonadaceae</taxon>
        <taxon>Halomonas</taxon>
    </lineage>
</organism>
<protein>
    <recommendedName>
        <fullName evidence="1">Oxidoreductase molybdopterin-binding domain-containing protein</fullName>
    </recommendedName>
</protein>
<feature type="domain" description="Oxidoreductase molybdopterin-binding" evidence="1">
    <location>
        <begin position="52"/>
        <end position="133"/>
    </location>
</feature>
<evidence type="ECO:0000259" key="1">
    <source>
        <dbReference type="Pfam" id="PF00174"/>
    </source>
</evidence>
<dbReference type="EMBL" id="CP018139">
    <property type="protein sequence ID" value="APE31557.1"/>
    <property type="molecule type" value="Genomic_DNA"/>
</dbReference>
<dbReference type="KEGG" id="hsi:BOX17_11730"/>
<dbReference type="InterPro" id="IPR000572">
    <property type="entry name" value="OxRdtase_Mopterin-bd_dom"/>
</dbReference>
<dbReference type="InterPro" id="IPR036374">
    <property type="entry name" value="OxRdtase_Mopterin-bd_sf"/>
</dbReference>